<keyword evidence="2" id="KW-0223">Dioxygenase</keyword>
<reference evidence="7" key="1">
    <citation type="journal article" date="2010" name="Science">
        <title>Plasticity of animal genome architecture unmasked by rapid evolution of a pelagic tunicate.</title>
        <authorList>
            <person name="Denoeud F."/>
            <person name="Henriet S."/>
            <person name="Mungpakdee S."/>
            <person name="Aury J.M."/>
            <person name="Da Silva C."/>
            <person name="Brinkmann H."/>
            <person name="Mikhaleva J."/>
            <person name="Olsen L.C."/>
            <person name="Jubin C."/>
            <person name="Canestro C."/>
            <person name="Bouquet J.M."/>
            <person name="Danks G."/>
            <person name="Poulain J."/>
            <person name="Campsteijn C."/>
            <person name="Adamski M."/>
            <person name="Cross I."/>
            <person name="Yadetie F."/>
            <person name="Muffato M."/>
            <person name="Louis A."/>
            <person name="Butcher S."/>
            <person name="Tsagkogeorga G."/>
            <person name="Konrad A."/>
            <person name="Singh S."/>
            <person name="Jensen M.F."/>
            <person name="Cong E.H."/>
            <person name="Eikeseth-Otteraa H."/>
            <person name="Noel B."/>
            <person name="Anthouard V."/>
            <person name="Porcel B.M."/>
            <person name="Kachouri-Lafond R."/>
            <person name="Nishino A."/>
            <person name="Ugolini M."/>
            <person name="Chourrout P."/>
            <person name="Nishida H."/>
            <person name="Aasland R."/>
            <person name="Huzurbazar S."/>
            <person name="Westhof E."/>
            <person name="Delsuc F."/>
            <person name="Lehrach H."/>
            <person name="Reinhardt R."/>
            <person name="Weissenbach J."/>
            <person name="Roy S.W."/>
            <person name="Artiguenave F."/>
            <person name="Postlethwait J.H."/>
            <person name="Manak J.R."/>
            <person name="Thompson E.M."/>
            <person name="Jaillon O."/>
            <person name="Du Pasquier L."/>
            <person name="Boudinot P."/>
            <person name="Liberles D.A."/>
            <person name="Volff J.N."/>
            <person name="Philippe H."/>
            <person name="Lenhard B."/>
            <person name="Roest Crollius H."/>
            <person name="Wincker P."/>
            <person name="Chourrout D."/>
        </authorList>
    </citation>
    <scope>NUCLEOTIDE SEQUENCE [LARGE SCALE GENOMIC DNA]</scope>
</reference>
<dbReference type="GO" id="GO:0008198">
    <property type="term" value="F:ferrous iron binding"/>
    <property type="evidence" value="ECO:0007669"/>
    <property type="project" value="TreeGrafter"/>
</dbReference>
<sequence length="248" mass="28306">HFRMVFFYFRLYELSSGAYLAKQYLSNYFITKLATAAVFEFPRRSDAKSNLSKLGQDVNPYLDKFIEEKSLAKSGLKALRWTTLGYHHNWDSREYGSEVGSRGTVPELLKTLAQEISKSFQITPVLNAEASICNYYPANIGTIGIHSDDSEYCYHPIVSVSLGLPAVFLLGQGTRDDPCHEILLEHGDIFIMDGKDRQALHAVPRVLDLDRALKIDENYEKKITAVEDKIVYEYLKQSRINLNIRQVN</sequence>
<dbReference type="InterPro" id="IPR005123">
    <property type="entry name" value="Oxoglu/Fe-dep_dioxygenase_dom"/>
</dbReference>
<dbReference type="SUPFAM" id="SSF51197">
    <property type="entry name" value="Clavaminate synthase-like"/>
    <property type="match status" value="1"/>
</dbReference>
<dbReference type="GO" id="GO:0035516">
    <property type="term" value="F:broad specificity oxidative DNA demethylase activity"/>
    <property type="evidence" value="ECO:0007669"/>
    <property type="project" value="TreeGrafter"/>
</dbReference>
<feature type="binding site" evidence="5">
    <location>
        <position position="148"/>
    </location>
    <ligand>
        <name>Fe cation</name>
        <dbReference type="ChEBI" id="CHEBI:24875"/>
        <note>catalytic</note>
    </ligand>
</feature>
<feature type="binding site" evidence="5">
    <location>
        <position position="146"/>
    </location>
    <ligand>
        <name>Fe cation</name>
        <dbReference type="ChEBI" id="CHEBI:24875"/>
        <note>catalytic</note>
    </ligand>
</feature>
<dbReference type="PANTHER" id="PTHR16557:SF11">
    <property type="entry name" value="ALPHA-KETOGLUTARATE-DEPENDENT DIOXYGENASE ALKB"/>
    <property type="match status" value="1"/>
</dbReference>
<dbReference type="PANTHER" id="PTHR16557">
    <property type="entry name" value="ALKYLATED DNA REPAIR PROTEIN ALKB-RELATED"/>
    <property type="match status" value="1"/>
</dbReference>
<evidence type="ECO:0000313" key="7">
    <source>
        <dbReference type="EMBL" id="CBY41773.1"/>
    </source>
</evidence>
<dbReference type="GO" id="GO:0005737">
    <property type="term" value="C:cytoplasm"/>
    <property type="evidence" value="ECO:0007669"/>
    <property type="project" value="TreeGrafter"/>
</dbReference>
<protein>
    <recommendedName>
        <fullName evidence="6">Fe2OG dioxygenase domain-containing protein</fullName>
    </recommendedName>
</protein>
<dbReference type="InterPro" id="IPR027450">
    <property type="entry name" value="AlkB-like"/>
</dbReference>
<evidence type="ECO:0000256" key="3">
    <source>
        <dbReference type="ARBA" id="ARBA00023002"/>
    </source>
</evidence>
<feature type="domain" description="Fe2OG dioxygenase" evidence="6">
    <location>
        <begin position="121"/>
        <end position="248"/>
    </location>
</feature>
<evidence type="ECO:0000256" key="5">
    <source>
        <dbReference type="PIRSR" id="PIRSR604574-2"/>
    </source>
</evidence>
<feature type="non-terminal residue" evidence="7">
    <location>
        <position position="1"/>
    </location>
</feature>
<keyword evidence="1 5" id="KW-0479">Metal-binding</keyword>
<dbReference type="Pfam" id="PF13532">
    <property type="entry name" value="2OG-FeII_Oxy_2"/>
    <property type="match status" value="1"/>
</dbReference>
<proteinExistence type="predicted"/>
<evidence type="ECO:0000256" key="4">
    <source>
        <dbReference type="ARBA" id="ARBA00023004"/>
    </source>
</evidence>
<gene>
    <name evidence="7" type="ORF">GSOID_T00023865001</name>
</gene>
<feature type="binding site" evidence="5">
    <location>
        <position position="201"/>
    </location>
    <ligand>
        <name>Fe cation</name>
        <dbReference type="ChEBI" id="CHEBI:24875"/>
        <note>catalytic</note>
    </ligand>
</feature>
<dbReference type="Gene3D" id="2.60.120.590">
    <property type="entry name" value="Alpha-ketoglutarate-dependent dioxygenase AlkB-like"/>
    <property type="match status" value="1"/>
</dbReference>
<dbReference type="Proteomes" id="UP000011014">
    <property type="component" value="Unassembled WGS sequence"/>
</dbReference>
<organism evidence="7">
    <name type="scientific">Oikopleura dioica</name>
    <name type="common">Tunicate</name>
    <dbReference type="NCBI Taxonomy" id="34765"/>
    <lineage>
        <taxon>Eukaryota</taxon>
        <taxon>Metazoa</taxon>
        <taxon>Chordata</taxon>
        <taxon>Tunicata</taxon>
        <taxon>Appendicularia</taxon>
        <taxon>Copelata</taxon>
        <taxon>Oikopleuridae</taxon>
        <taxon>Oikopleura</taxon>
    </lineage>
</organism>
<keyword evidence="4 5" id="KW-0408">Iron</keyword>
<evidence type="ECO:0000256" key="2">
    <source>
        <dbReference type="ARBA" id="ARBA00022964"/>
    </source>
</evidence>
<dbReference type="InterPro" id="IPR004574">
    <property type="entry name" value="Alkb"/>
</dbReference>
<evidence type="ECO:0000259" key="6">
    <source>
        <dbReference type="PROSITE" id="PS51471"/>
    </source>
</evidence>
<dbReference type="InterPro" id="IPR037151">
    <property type="entry name" value="AlkB-like_sf"/>
</dbReference>
<name>E4Z245_OIKDI</name>
<dbReference type="GO" id="GO:0035515">
    <property type="term" value="F:oxidative RNA demethylase activity"/>
    <property type="evidence" value="ECO:0007669"/>
    <property type="project" value="TreeGrafter"/>
</dbReference>
<dbReference type="EMBL" id="FN656636">
    <property type="protein sequence ID" value="CBY41773.1"/>
    <property type="molecule type" value="Genomic_DNA"/>
</dbReference>
<dbReference type="PROSITE" id="PS51471">
    <property type="entry name" value="FE2OG_OXY"/>
    <property type="match status" value="1"/>
</dbReference>
<keyword evidence="3" id="KW-0560">Oxidoreductase</keyword>
<evidence type="ECO:0000256" key="1">
    <source>
        <dbReference type="ARBA" id="ARBA00022723"/>
    </source>
</evidence>
<comment type="cofactor">
    <cofactor evidence="5">
        <name>Fe(2+)</name>
        <dbReference type="ChEBI" id="CHEBI:29033"/>
    </cofactor>
    <text evidence="5">Binds 1 Fe(2+) ion per subunit.</text>
</comment>
<dbReference type="GO" id="GO:0035513">
    <property type="term" value="P:oxidative RNA demethylation"/>
    <property type="evidence" value="ECO:0007669"/>
    <property type="project" value="TreeGrafter"/>
</dbReference>
<dbReference type="AlphaFoldDB" id="E4Z245"/>
<accession>E4Z245</accession>